<comment type="cofactor">
    <cofactor evidence="3">
        <name>Mg(2+)</name>
        <dbReference type="ChEBI" id="CHEBI:18420"/>
    </cofactor>
</comment>
<gene>
    <name evidence="6" type="ORF">LUZ62_077991</name>
</gene>
<accession>A0AAV8DJJ5</accession>
<evidence type="ECO:0000256" key="2">
    <source>
        <dbReference type="ARBA" id="ARBA00048336"/>
    </source>
</evidence>
<evidence type="ECO:0000313" key="6">
    <source>
        <dbReference type="EMBL" id="KAJ4767616.1"/>
    </source>
</evidence>
<feature type="compositionally biased region" description="Polar residues" evidence="4">
    <location>
        <begin position="233"/>
        <end position="252"/>
    </location>
</feature>
<feature type="region of interest" description="Disordered" evidence="4">
    <location>
        <begin position="28"/>
        <end position="50"/>
    </location>
</feature>
<comment type="catalytic activity">
    <reaction evidence="2 3">
        <text>O-phospho-L-threonyl-[protein] + H2O = L-threonyl-[protein] + phosphate</text>
        <dbReference type="Rhea" id="RHEA:47004"/>
        <dbReference type="Rhea" id="RHEA-COMP:11060"/>
        <dbReference type="Rhea" id="RHEA-COMP:11605"/>
        <dbReference type="ChEBI" id="CHEBI:15377"/>
        <dbReference type="ChEBI" id="CHEBI:30013"/>
        <dbReference type="ChEBI" id="CHEBI:43474"/>
        <dbReference type="ChEBI" id="CHEBI:61977"/>
        <dbReference type="EC" id="3.1.3.16"/>
    </reaction>
</comment>
<dbReference type="GO" id="GO:0004722">
    <property type="term" value="F:protein serine/threonine phosphatase activity"/>
    <property type="evidence" value="ECO:0007669"/>
    <property type="project" value="UniProtKB-EC"/>
</dbReference>
<dbReference type="SUPFAM" id="SSF81606">
    <property type="entry name" value="PP2C-like"/>
    <property type="match status" value="1"/>
</dbReference>
<dbReference type="Proteomes" id="UP001140206">
    <property type="component" value="Chromosome 4"/>
</dbReference>
<reference evidence="6" key="1">
    <citation type="submission" date="2022-08" db="EMBL/GenBank/DDBJ databases">
        <authorList>
            <person name="Marques A."/>
        </authorList>
    </citation>
    <scope>NUCLEOTIDE SEQUENCE</scope>
    <source>
        <strain evidence="6">RhyPub2mFocal</strain>
        <tissue evidence="6">Leaves</tissue>
    </source>
</reference>
<dbReference type="InterPro" id="IPR039123">
    <property type="entry name" value="PPTC7"/>
</dbReference>
<feature type="domain" description="PPM-type phosphatase" evidence="5">
    <location>
        <begin position="314"/>
        <end position="548"/>
    </location>
</feature>
<organism evidence="6 7">
    <name type="scientific">Rhynchospora pubera</name>
    <dbReference type="NCBI Taxonomy" id="906938"/>
    <lineage>
        <taxon>Eukaryota</taxon>
        <taxon>Viridiplantae</taxon>
        <taxon>Streptophyta</taxon>
        <taxon>Embryophyta</taxon>
        <taxon>Tracheophyta</taxon>
        <taxon>Spermatophyta</taxon>
        <taxon>Magnoliopsida</taxon>
        <taxon>Liliopsida</taxon>
        <taxon>Poales</taxon>
        <taxon>Cyperaceae</taxon>
        <taxon>Cyperoideae</taxon>
        <taxon>Rhynchosporeae</taxon>
        <taxon>Rhynchospora</taxon>
    </lineage>
</organism>
<dbReference type="AlphaFoldDB" id="A0AAV8DJJ5"/>
<feature type="compositionally biased region" description="Basic and acidic residues" evidence="4">
    <location>
        <begin position="77"/>
        <end position="119"/>
    </location>
</feature>
<sequence length="553" mass="59248">MAEISLLGLLDFRLPPSSFPKLSASSLRRSFPLSRTSVSSSSRATSSVELATSKELPDGSVVFGFLDASEIERLKGKTAELEEKQEKERSLEVTSEVEKLGLSDMDADKGKVSISEEKNGSAQFEVDSSVEVESNKEKGSTSIGPVGDGEVGIESTDLGIESDKEEVESSVIGLKSSTESQENELLVTDTDLSVNVSSSDTKIGAEEGVSEPSSYEQKIEAGLLSEDIRSDQIETNPSNLESNEASDVSTAPESDTDSETESSVSSIEEHDEENNLPSSLLQTTEQMKEDFSKDPKLKSGAHVSESTLYLASSGAILPHPSKVRTGGEDAYFVFKNWFGVADGVGQWSFEGINAGLYARELMESCHRIVSTSDNAQDLTTNQLLVKAAAEARSPGSSTVLVAHFDGQVLRAANIGDSGFVIIRDGTVYRKSNPMVYGFNFPLQIERGEDPSKLIQNYSIDLVEGDVIVTASDGLFDNIYDEEIADVISKSLDADLKPTEIAEFLVKRAQEVGRSSSGRSPFADAALASGYLGFTGGKLDDVTAVVSIVQKSVL</sequence>
<comment type="cofactor">
    <cofactor evidence="3">
        <name>Mn(2+)</name>
        <dbReference type="ChEBI" id="CHEBI:29035"/>
    </cofactor>
</comment>
<proteinExistence type="inferred from homology"/>
<feature type="compositionally biased region" description="Polar residues" evidence="4">
    <location>
        <begin position="190"/>
        <end position="201"/>
    </location>
</feature>
<dbReference type="InterPro" id="IPR001932">
    <property type="entry name" value="PPM-type_phosphatase-like_dom"/>
</dbReference>
<dbReference type="PANTHER" id="PTHR12320:SF1">
    <property type="entry name" value="PROTEIN PHOSPHATASE PTC7 HOMOLOG"/>
    <property type="match status" value="1"/>
</dbReference>
<dbReference type="EMBL" id="JAMFTS010000004">
    <property type="protein sequence ID" value="KAJ4767616.1"/>
    <property type="molecule type" value="Genomic_DNA"/>
</dbReference>
<comment type="caution">
    <text evidence="6">The sequence shown here is derived from an EMBL/GenBank/DDBJ whole genome shotgun (WGS) entry which is preliminary data.</text>
</comment>
<dbReference type="SMART" id="SM00331">
    <property type="entry name" value="PP2C_SIG"/>
    <property type="match status" value="1"/>
</dbReference>
<dbReference type="InterPro" id="IPR036457">
    <property type="entry name" value="PPM-type-like_dom_sf"/>
</dbReference>
<evidence type="ECO:0000256" key="4">
    <source>
        <dbReference type="SAM" id="MobiDB-lite"/>
    </source>
</evidence>
<keyword evidence="3" id="KW-0479">Metal-binding</keyword>
<keyword evidence="3" id="KW-0460">Magnesium</keyword>
<dbReference type="Gene3D" id="3.60.40.10">
    <property type="entry name" value="PPM-type phosphatase domain"/>
    <property type="match status" value="2"/>
</dbReference>
<keyword evidence="3" id="KW-0904">Protein phosphatase</keyword>
<dbReference type="Pfam" id="PF07228">
    <property type="entry name" value="SpoIIE"/>
    <property type="match status" value="1"/>
</dbReference>
<evidence type="ECO:0000259" key="5">
    <source>
        <dbReference type="PROSITE" id="PS51746"/>
    </source>
</evidence>
<protein>
    <recommendedName>
        <fullName evidence="3">Protein phosphatase</fullName>
        <ecNumber evidence="3">3.1.3.16</ecNumber>
    </recommendedName>
</protein>
<keyword evidence="3" id="KW-0378">Hydrolase</keyword>
<feature type="region of interest" description="Disordered" evidence="4">
    <location>
        <begin position="77"/>
        <end position="279"/>
    </location>
</feature>
<dbReference type="GO" id="GO:0046872">
    <property type="term" value="F:metal ion binding"/>
    <property type="evidence" value="ECO:0007669"/>
    <property type="project" value="UniProtKB-UniRule"/>
</dbReference>
<evidence type="ECO:0000256" key="3">
    <source>
        <dbReference type="RuleBase" id="RU366020"/>
    </source>
</evidence>
<dbReference type="PANTHER" id="PTHR12320">
    <property type="entry name" value="PROTEIN PHOSPHATASE 2C"/>
    <property type="match status" value="1"/>
</dbReference>
<evidence type="ECO:0000256" key="1">
    <source>
        <dbReference type="ARBA" id="ARBA00047761"/>
    </source>
</evidence>
<dbReference type="EC" id="3.1.3.16" evidence="3"/>
<keyword evidence="7" id="KW-1185">Reference proteome</keyword>
<dbReference type="PROSITE" id="PS51746">
    <property type="entry name" value="PPM_2"/>
    <property type="match status" value="1"/>
</dbReference>
<dbReference type="SMART" id="SM00332">
    <property type="entry name" value="PP2Cc"/>
    <property type="match status" value="1"/>
</dbReference>
<name>A0AAV8DJJ5_9POAL</name>
<comment type="catalytic activity">
    <reaction evidence="1 3">
        <text>O-phospho-L-seryl-[protein] + H2O = L-seryl-[protein] + phosphate</text>
        <dbReference type="Rhea" id="RHEA:20629"/>
        <dbReference type="Rhea" id="RHEA-COMP:9863"/>
        <dbReference type="Rhea" id="RHEA-COMP:11604"/>
        <dbReference type="ChEBI" id="CHEBI:15377"/>
        <dbReference type="ChEBI" id="CHEBI:29999"/>
        <dbReference type="ChEBI" id="CHEBI:43474"/>
        <dbReference type="ChEBI" id="CHEBI:83421"/>
        <dbReference type="EC" id="3.1.3.16"/>
    </reaction>
</comment>
<evidence type="ECO:0000313" key="7">
    <source>
        <dbReference type="Proteomes" id="UP001140206"/>
    </source>
</evidence>
<keyword evidence="3" id="KW-0464">Manganese</keyword>
<comment type="similarity">
    <text evidence="3">Belongs to the PP2C family.</text>
</comment>
<feature type="compositionally biased region" description="Low complexity" evidence="4">
    <location>
        <begin position="34"/>
        <end position="48"/>
    </location>
</feature>